<comment type="similarity">
    <text evidence="1">Belongs to the LysR transcriptional regulatory family.</text>
</comment>
<dbReference type="Gene3D" id="3.40.190.10">
    <property type="entry name" value="Periplasmic binding protein-like II"/>
    <property type="match status" value="2"/>
</dbReference>
<sequence length="311" mass="33473">MPIMHNIDHFNLRSFDLNLLVAFDALISEGSVTRAAEKLRIGQPAMSHSLATLRLLLDDELFVRIGQKMQPTVRAQSLAGPIREALHQAQAALKVGLQFDPRTEKRVFRIGVSDEMAQVLLPGLMAYLAQKAPNIGVLARDISLATLEPLLNRSEIDVAVGVPYVPQGAFRGERLFEAQACCCFRPDLIGLTGAFDDAAYFAGRHAVFSQVSDISGCVGEIYRNTGHMLDVGFAAPAFVPLLAVAAQAPLIATVPARIAQLFAPKFGLTIGHVPIASGFSASHMVWAGHGDHDVALSWLRDCIRASLGGSK</sequence>
<dbReference type="SUPFAM" id="SSF46785">
    <property type="entry name" value="Winged helix' DNA-binding domain"/>
    <property type="match status" value="1"/>
</dbReference>
<organism evidence="6 7">
    <name type="scientific">Thalassospira marina</name>
    <dbReference type="NCBI Taxonomy" id="2048283"/>
    <lineage>
        <taxon>Bacteria</taxon>
        <taxon>Pseudomonadati</taxon>
        <taxon>Pseudomonadota</taxon>
        <taxon>Alphaproteobacteria</taxon>
        <taxon>Rhodospirillales</taxon>
        <taxon>Thalassospiraceae</taxon>
        <taxon>Thalassospira</taxon>
    </lineage>
</organism>
<evidence type="ECO:0000256" key="1">
    <source>
        <dbReference type="ARBA" id="ARBA00009437"/>
    </source>
</evidence>
<dbReference type="InterPro" id="IPR036388">
    <property type="entry name" value="WH-like_DNA-bd_sf"/>
</dbReference>
<dbReference type="OrthoDB" id="9774011at2"/>
<dbReference type="InterPro" id="IPR037402">
    <property type="entry name" value="YidZ_PBP2"/>
</dbReference>
<dbReference type="GO" id="GO:0003677">
    <property type="term" value="F:DNA binding"/>
    <property type="evidence" value="ECO:0007669"/>
    <property type="project" value="UniProtKB-KW"/>
</dbReference>
<dbReference type="AlphaFoldDB" id="A0A2N3KGJ0"/>
<evidence type="ECO:0000259" key="5">
    <source>
        <dbReference type="PROSITE" id="PS50931"/>
    </source>
</evidence>
<reference evidence="6 7" key="1">
    <citation type="submission" date="2017-09" db="EMBL/GenBank/DDBJ databases">
        <title>Biodiversity and function of Thalassospira species in the particle-attached aromatic-hydrocarbon-degrading consortia from the surface seawater of the South China Sea.</title>
        <authorList>
            <person name="Dong C."/>
            <person name="Liu R."/>
            <person name="Shao Z."/>
        </authorList>
    </citation>
    <scope>NUCLEOTIDE SEQUENCE [LARGE SCALE GENOMIC DNA]</scope>
    <source>
        <strain evidence="6 7">CSC1P2</strain>
    </source>
</reference>
<keyword evidence="4" id="KW-0804">Transcription</keyword>
<dbReference type="PANTHER" id="PTHR30118:SF15">
    <property type="entry name" value="TRANSCRIPTIONAL REGULATORY PROTEIN"/>
    <property type="match status" value="1"/>
</dbReference>
<dbReference type="SUPFAM" id="SSF53850">
    <property type="entry name" value="Periplasmic binding protein-like II"/>
    <property type="match status" value="1"/>
</dbReference>
<dbReference type="Pfam" id="PF03466">
    <property type="entry name" value="LysR_substrate"/>
    <property type="match status" value="1"/>
</dbReference>
<dbReference type="GO" id="GO:0003700">
    <property type="term" value="F:DNA-binding transcription factor activity"/>
    <property type="evidence" value="ECO:0007669"/>
    <property type="project" value="InterPro"/>
</dbReference>
<dbReference type="InterPro" id="IPR036390">
    <property type="entry name" value="WH_DNA-bd_sf"/>
</dbReference>
<evidence type="ECO:0000313" key="7">
    <source>
        <dbReference type="Proteomes" id="UP000233597"/>
    </source>
</evidence>
<dbReference type="InterPro" id="IPR005119">
    <property type="entry name" value="LysR_subst-bd"/>
</dbReference>
<proteinExistence type="inferred from homology"/>
<dbReference type="PROSITE" id="PS50931">
    <property type="entry name" value="HTH_LYSR"/>
    <property type="match status" value="1"/>
</dbReference>
<dbReference type="EMBL" id="NWTK01000018">
    <property type="protein sequence ID" value="PKR49682.1"/>
    <property type="molecule type" value="Genomic_DNA"/>
</dbReference>
<feature type="domain" description="HTH lysR-type" evidence="5">
    <location>
        <begin position="15"/>
        <end position="72"/>
    </location>
</feature>
<dbReference type="CDD" id="cd08417">
    <property type="entry name" value="PBP2_Nitroaromatics_like"/>
    <property type="match status" value="1"/>
</dbReference>
<dbReference type="Proteomes" id="UP000233597">
    <property type="component" value="Unassembled WGS sequence"/>
</dbReference>
<dbReference type="InterPro" id="IPR000847">
    <property type="entry name" value="LysR_HTH_N"/>
</dbReference>
<dbReference type="PRINTS" id="PR00039">
    <property type="entry name" value="HTHLYSR"/>
</dbReference>
<evidence type="ECO:0000256" key="4">
    <source>
        <dbReference type="ARBA" id="ARBA00023163"/>
    </source>
</evidence>
<protein>
    <submittedName>
        <fullName evidence="6">LysR family transcriptional regulator</fullName>
    </submittedName>
</protein>
<dbReference type="PANTHER" id="PTHR30118">
    <property type="entry name" value="HTH-TYPE TRANSCRIPTIONAL REGULATOR LEUO-RELATED"/>
    <property type="match status" value="1"/>
</dbReference>
<gene>
    <name evidence="6" type="ORF">COO20_21885</name>
</gene>
<evidence type="ECO:0000256" key="2">
    <source>
        <dbReference type="ARBA" id="ARBA00023015"/>
    </source>
</evidence>
<keyword evidence="3" id="KW-0238">DNA-binding</keyword>
<evidence type="ECO:0000256" key="3">
    <source>
        <dbReference type="ARBA" id="ARBA00023125"/>
    </source>
</evidence>
<dbReference type="Pfam" id="PF00126">
    <property type="entry name" value="HTH_1"/>
    <property type="match status" value="1"/>
</dbReference>
<accession>A0A2N3KGJ0</accession>
<evidence type="ECO:0000313" key="6">
    <source>
        <dbReference type="EMBL" id="PKR49682.1"/>
    </source>
</evidence>
<comment type="caution">
    <text evidence="6">The sequence shown here is derived from an EMBL/GenBank/DDBJ whole genome shotgun (WGS) entry which is preliminary data.</text>
</comment>
<dbReference type="InterPro" id="IPR050389">
    <property type="entry name" value="LysR-type_TF"/>
</dbReference>
<name>A0A2N3KGJ0_9PROT</name>
<dbReference type="Gene3D" id="1.10.10.10">
    <property type="entry name" value="Winged helix-like DNA-binding domain superfamily/Winged helix DNA-binding domain"/>
    <property type="match status" value="1"/>
</dbReference>
<keyword evidence="2" id="KW-0805">Transcription regulation</keyword>